<evidence type="ECO:0000313" key="1">
    <source>
        <dbReference type="EMBL" id="ELP32385.1"/>
    </source>
</evidence>
<gene>
    <name evidence="1" type="ORF">RBSWK_03689</name>
</gene>
<proteinExistence type="predicted"/>
<dbReference type="Proteomes" id="UP000010959">
    <property type="component" value="Unassembled WGS sequence"/>
</dbReference>
<evidence type="ECO:0000313" key="2">
    <source>
        <dbReference type="Proteomes" id="UP000010959"/>
    </source>
</evidence>
<reference evidence="1 2" key="1">
    <citation type="journal article" date="2013" name="Mar. Genomics">
        <title>Expression of sulfatases in Rhodopirellula baltica and the diversity of sulfatases in the genus Rhodopirellula.</title>
        <authorList>
            <person name="Wegner C.E."/>
            <person name="Richter-Heitmann T."/>
            <person name="Klindworth A."/>
            <person name="Klockow C."/>
            <person name="Richter M."/>
            <person name="Achstetter T."/>
            <person name="Glockner F.O."/>
            <person name="Harder J."/>
        </authorList>
    </citation>
    <scope>NUCLEOTIDE SEQUENCE [LARGE SCALE GENOMIC DNA]</scope>
    <source>
        <strain evidence="1 2">SWK14</strain>
    </source>
</reference>
<dbReference type="EMBL" id="AMWG01000105">
    <property type="protein sequence ID" value="ELP32385.1"/>
    <property type="molecule type" value="Genomic_DNA"/>
</dbReference>
<organism evidence="1 2">
    <name type="scientific">Rhodopirellula baltica SWK14</name>
    <dbReference type="NCBI Taxonomy" id="993516"/>
    <lineage>
        <taxon>Bacteria</taxon>
        <taxon>Pseudomonadati</taxon>
        <taxon>Planctomycetota</taxon>
        <taxon>Planctomycetia</taxon>
        <taxon>Pirellulales</taxon>
        <taxon>Pirellulaceae</taxon>
        <taxon>Rhodopirellula</taxon>
    </lineage>
</organism>
<dbReference type="Pfam" id="PF14903">
    <property type="entry name" value="WG_beta_rep"/>
    <property type="match status" value="2"/>
</dbReference>
<accession>L7CEW5</accession>
<protein>
    <recommendedName>
        <fullName evidence="3">KWG Leptospira repeat protein</fullName>
    </recommendedName>
</protein>
<name>L7CEW5_RHOBT</name>
<evidence type="ECO:0008006" key="3">
    <source>
        <dbReference type="Google" id="ProtNLM"/>
    </source>
</evidence>
<dbReference type="RefSeq" id="WP_007338568.1">
    <property type="nucleotide sequence ID" value="NZ_AMWG01000105.1"/>
</dbReference>
<dbReference type="AlphaFoldDB" id="L7CEW5"/>
<comment type="caution">
    <text evidence="1">The sequence shown here is derived from an EMBL/GenBank/DDBJ whole genome shotgun (WGS) entry which is preliminary data.</text>
</comment>
<dbReference type="InterPro" id="IPR032774">
    <property type="entry name" value="WG_beta_rep"/>
</dbReference>
<sequence length="105" mass="11677">MIPPTFTSAQPFQNGLAAVGVTKLKGTARSILDQERIGFIDRSGKMVIPAKYNDTTGFANDRCLVHQGGEQPEIMDGPTWWERGRWLLIDKSGDELAVTEVDEER</sequence>